<dbReference type="Proteomes" id="UP000757232">
    <property type="component" value="Unassembled WGS sequence"/>
</dbReference>
<feature type="region of interest" description="Disordered" evidence="2">
    <location>
        <begin position="1"/>
        <end position="75"/>
    </location>
</feature>
<dbReference type="InterPro" id="IPR011009">
    <property type="entry name" value="Kinase-like_dom_sf"/>
</dbReference>
<protein>
    <submittedName>
        <fullName evidence="5">ABC1-domain-containing protein</fullName>
    </submittedName>
</protein>
<feature type="domain" description="ABC1 atypical kinase-like" evidence="4">
    <location>
        <begin position="496"/>
        <end position="546"/>
    </location>
</feature>
<organism evidence="5 6">
    <name type="scientific">Sanghuangporus baumii</name>
    <name type="common">Phellinus baumii</name>
    <dbReference type="NCBI Taxonomy" id="108892"/>
    <lineage>
        <taxon>Eukaryota</taxon>
        <taxon>Fungi</taxon>
        <taxon>Dikarya</taxon>
        <taxon>Basidiomycota</taxon>
        <taxon>Agaricomycotina</taxon>
        <taxon>Agaricomycetes</taxon>
        <taxon>Hymenochaetales</taxon>
        <taxon>Hymenochaetaceae</taxon>
        <taxon>Sanghuangporus</taxon>
    </lineage>
</organism>
<dbReference type="AlphaFoldDB" id="A0A9Q5NBS3"/>
<evidence type="ECO:0000259" key="4">
    <source>
        <dbReference type="Pfam" id="PF03109"/>
    </source>
</evidence>
<dbReference type="SUPFAM" id="SSF56112">
    <property type="entry name" value="Protein kinase-like (PK-like)"/>
    <property type="match status" value="1"/>
</dbReference>
<keyword evidence="3" id="KW-0472">Membrane</keyword>
<dbReference type="InterPro" id="IPR004147">
    <property type="entry name" value="ABC1_dom"/>
</dbReference>
<evidence type="ECO:0000313" key="5">
    <source>
        <dbReference type="EMBL" id="OCB92013.1"/>
    </source>
</evidence>
<dbReference type="CDD" id="cd13971">
    <property type="entry name" value="ADCK2-like"/>
    <property type="match status" value="1"/>
</dbReference>
<dbReference type="PANTHER" id="PTHR45890">
    <property type="entry name" value="AARF DOMAIN CONTAINING KINASE 2 (PREDICTED)"/>
    <property type="match status" value="1"/>
</dbReference>
<feature type="transmembrane region" description="Helical" evidence="3">
    <location>
        <begin position="420"/>
        <end position="442"/>
    </location>
</feature>
<keyword evidence="3" id="KW-1133">Transmembrane helix</keyword>
<evidence type="ECO:0000256" key="1">
    <source>
        <dbReference type="ARBA" id="ARBA00009670"/>
    </source>
</evidence>
<evidence type="ECO:0000313" key="6">
    <source>
        <dbReference type="Proteomes" id="UP000757232"/>
    </source>
</evidence>
<dbReference type="InterPro" id="IPR052402">
    <property type="entry name" value="ADCK_kinase"/>
</dbReference>
<comment type="similarity">
    <text evidence="1">Belongs to the protein kinase superfamily. ADCK protein kinase family.</text>
</comment>
<name>A0A9Q5NBS3_SANBA</name>
<dbReference type="PANTHER" id="PTHR45890:SF1">
    <property type="entry name" value="AARF DOMAIN CONTAINING KINASE 2"/>
    <property type="match status" value="1"/>
</dbReference>
<evidence type="ECO:0000256" key="2">
    <source>
        <dbReference type="SAM" id="MobiDB-lite"/>
    </source>
</evidence>
<dbReference type="InterPro" id="IPR044095">
    <property type="entry name" value="ADCK2_dom"/>
</dbReference>
<dbReference type="EMBL" id="LNZH02000043">
    <property type="protein sequence ID" value="OCB92013.1"/>
    <property type="molecule type" value="Genomic_DNA"/>
</dbReference>
<dbReference type="OrthoDB" id="1290869at2759"/>
<proteinExistence type="inferred from homology"/>
<evidence type="ECO:0000256" key="3">
    <source>
        <dbReference type="SAM" id="Phobius"/>
    </source>
</evidence>
<accession>A0A9Q5NBS3</accession>
<gene>
    <name evidence="5" type="ORF">A7U60_g668</name>
</gene>
<keyword evidence="6" id="KW-1185">Reference proteome</keyword>
<dbReference type="GO" id="GO:0005739">
    <property type="term" value="C:mitochondrion"/>
    <property type="evidence" value="ECO:0007669"/>
    <property type="project" value="TreeGrafter"/>
</dbReference>
<feature type="domain" description="ABC1 atypical kinase-like" evidence="4">
    <location>
        <begin position="583"/>
        <end position="731"/>
    </location>
</feature>
<feature type="compositionally biased region" description="Basic and acidic residues" evidence="2">
    <location>
        <begin position="40"/>
        <end position="49"/>
    </location>
</feature>
<feature type="region of interest" description="Disordered" evidence="2">
    <location>
        <begin position="82"/>
        <end position="101"/>
    </location>
</feature>
<feature type="compositionally biased region" description="Basic and acidic residues" evidence="2">
    <location>
        <begin position="85"/>
        <end position="101"/>
    </location>
</feature>
<dbReference type="Gene3D" id="1.20.120.20">
    <property type="entry name" value="Apolipoprotein"/>
    <property type="match status" value="1"/>
</dbReference>
<comment type="caution">
    <text evidence="5">The sequence shown here is derived from an EMBL/GenBank/DDBJ whole genome shotgun (WGS) entry which is preliminary data.</text>
</comment>
<reference evidence="5" key="1">
    <citation type="submission" date="2016-06" db="EMBL/GenBank/DDBJ databases">
        <title>Draft Genome sequence of the fungus Inonotus baumii.</title>
        <authorList>
            <person name="Zhu H."/>
            <person name="Lin W."/>
        </authorList>
    </citation>
    <scope>NUCLEOTIDE SEQUENCE</scope>
    <source>
        <strain evidence="5">821</strain>
    </source>
</reference>
<dbReference type="Pfam" id="PF03109">
    <property type="entry name" value="ABC1"/>
    <property type="match status" value="2"/>
</dbReference>
<sequence length="991" mass="110734">MSQSVNNAATKAVESGIYATERSKQEAKGYTQTTSALGSDIKRDAENKTSEVQTVASDAAEKAQQKFPETVAQTASTADVLQNKLSEKTNEAASEGKKDVEAAKATGNSYVEQAKTVGASVLATAEGYVQAGQDKLTQTAQSEEGGVVPTLAGAANSALGATKSALGYAQETLQPHVENARATVQPHVENAASTASSYAQSAADAAKPYVQSAKEMVTSSTNAKEEKGKADVNSCNMHLRTDTDIKHRCICVKVSVTHDNPRSMLATARLRAVAPPSSFRGLLAHNARPPNAFPKYTRLKLQHVRHSSNFPRTPSFVPYFTKAKIPYRSFGRRILWTLPIAGGAALYLSQNKPLLLSSIFSSPYLIPVPPHKSDDEASESQPEAQLVINSPDEEDRSIRARIRRILNDWLWEPLFTARRFAYLLIIFVPVILTAPVVFFGTVEVRAGGERTGTLWWYNFLVRALQMAGPTFIKLAQWAASREDIFPTELCRRMGKLHSNGKPHSIRHTRRVIERVFQRPFEDVFEEFDEKPIGVGAIAQVYRATLRKDLIPPSYLNPRRQRPYGAHAFDPNVPFEPPPSVPSTTVAIKILHPRVVSYVARDLSIMRFFARLINLFPGMEWISLPEEVEVFGNMMAQQLDLRNEARNLRTFEYNFSQRKAAVSFPRPLMPFTSKDVLIEEYQNALSLEAFLRNGGGPYDKYIAELGLDAFLNMLLLDNFGHSDLHPGNIMIKFYKPSTRFLLKGMWASLWGTKQPEDPLHPSNIESDHDEDVANNLRGLIPDPPAWRRELNILSEQGYLAEIVFIDTGLITTLNDADRRNFLDLFHAIAEFDGYRAGQLMVERSRTPHLARDPETFALKMQHIVLRVKRKTFSLGQIKISDILIEVLRAVREHHVKLEADFVNTVIAVLLLEGIGRQLNPDLDLFKSALPILRKLGRQMTMQESMESVKELPRSDLGAYLKFWMWSEARTLASTAVGDIDNLVKYDLLVPNV</sequence>
<dbReference type="SUPFAM" id="SSF58113">
    <property type="entry name" value="Apolipoprotein A-I"/>
    <property type="match status" value="1"/>
</dbReference>
<keyword evidence="3" id="KW-0812">Transmembrane</keyword>